<evidence type="ECO:0000313" key="1">
    <source>
        <dbReference type="EMBL" id="KAK2574462.1"/>
    </source>
</evidence>
<organism evidence="1 2">
    <name type="scientific">Acropora cervicornis</name>
    <name type="common">Staghorn coral</name>
    <dbReference type="NCBI Taxonomy" id="6130"/>
    <lineage>
        <taxon>Eukaryota</taxon>
        <taxon>Metazoa</taxon>
        <taxon>Cnidaria</taxon>
        <taxon>Anthozoa</taxon>
        <taxon>Hexacorallia</taxon>
        <taxon>Scleractinia</taxon>
        <taxon>Astrocoeniina</taxon>
        <taxon>Acroporidae</taxon>
        <taxon>Acropora</taxon>
    </lineage>
</organism>
<accession>A0AAD9R7B1</accession>
<keyword evidence="2" id="KW-1185">Reference proteome</keyword>
<gene>
    <name evidence="1" type="ORF">P5673_000632</name>
</gene>
<protein>
    <submittedName>
        <fullName evidence="1">Uncharacterized protein</fullName>
    </submittedName>
</protein>
<reference evidence="1" key="1">
    <citation type="journal article" date="2023" name="G3 (Bethesda)">
        <title>Whole genome assembly and annotation of the endangered Caribbean coral Acropora cervicornis.</title>
        <authorList>
            <person name="Selwyn J.D."/>
            <person name="Vollmer S.V."/>
        </authorList>
    </citation>
    <scope>NUCLEOTIDE SEQUENCE</scope>
    <source>
        <strain evidence="1">K2</strain>
    </source>
</reference>
<sequence length="105" mass="11840">MAAASEFPNELATRPLGLIALMGLSITQKPLHKAIWESFSVNRRVSLSSDLFNDIVPDINHKLAGLLLPKAVHHRQLRSNRKFNVPVCKTDRLKKSFIVSHSLRM</sequence>
<reference evidence="1" key="2">
    <citation type="journal article" date="2023" name="Science">
        <title>Genomic signatures of disease resistance in endangered staghorn corals.</title>
        <authorList>
            <person name="Vollmer S.V."/>
            <person name="Selwyn J.D."/>
            <person name="Despard B.A."/>
            <person name="Roesel C.L."/>
        </authorList>
    </citation>
    <scope>NUCLEOTIDE SEQUENCE</scope>
    <source>
        <strain evidence="1">K2</strain>
    </source>
</reference>
<dbReference type="EMBL" id="JARQWQ010000001">
    <property type="protein sequence ID" value="KAK2574462.1"/>
    <property type="molecule type" value="Genomic_DNA"/>
</dbReference>
<evidence type="ECO:0000313" key="2">
    <source>
        <dbReference type="Proteomes" id="UP001249851"/>
    </source>
</evidence>
<proteinExistence type="predicted"/>
<comment type="caution">
    <text evidence="1">The sequence shown here is derived from an EMBL/GenBank/DDBJ whole genome shotgun (WGS) entry which is preliminary data.</text>
</comment>
<dbReference type="Proteomes" id="UP001249851">
    <property type="component" value="Unassembled WGS sequence"/>
</dbReference>
<dbReference type="AlphaFoldDB" id="A0AAD9R7B1"/>
<name>A0AAD9R7B1_ACRCE</name>